<name>A0A495V2R9_9GAMM</name>
<comment type="caution">
    <text evidence="3">The sequence shown here is derived from an EMBL/GenBank/DDBJ whole genome shotgun (WGS) entry which is preliminary data.</text>
</comment>
<keyword evidence="2" id="KW-0732">Signal</keyword>
<feature type="chain" id="PRO_5019796873" evidence="2">
    <location>
        <begin position="22"/>
        <end position="129"/>
    </location>
</feature>
<dbReference type="EMBL" id="RBXL01000001">
    <property type="protein sequence ID" value="RKT43696.1"/>
    <property type="molecule type" value="Genomic_DNA"/>
</dbReference>
<evidence type="ECO:0000256" key="2">
    <source>
        <dbReference type="SAM" id="SignalP"/>
    </source>
</evidence>
<dbReference type="AlphaFoldDB" id="A0A495V2R9"/>
<dbReference type="Proteomes" id="UP000274556">
    <property type="component" value="Unassembled WGS sequence"/>
</dbReference>
<feature type="region of interest" description="Disordered" evidence="1">
    <location>
        <begin position="60"/>
        <end position="85"/>
    </location>
</feature>
<gene>
    <name evidence="3" type="ORF">BDD21_1050</name>
</gene>
<accession>A0A495V2R9</accession>
<proteinExistence type="predicted"/>
<keyword evidence="4" id="KW-1185">Reference proteome</keyword>
<sequence>MQTFSPLTKLLVILAFCPSFAAAEGLWNGLKAGAGNAYERGRSLSLDALATGADLAAKGMDRTRRATEEVSAEARGSVSGEGGNMTKPFSRGVSIYRVTESGMRLEATLFGTRFWPDEALNAPDPVGKN</sequence>
<organism evidence="3 4">
    <name type="scientific">Thiocapsa rosea</name>
    <dbReference type="NCBI Taxonomy" id="69360"/>
    <lineage>
        <taxon>Bacteria</taxon>
        <taxon>Pseudomonadati</taxon>
        <taxon>Pseudomonadota</taxon>
        <taxon>Gammaproteobacteria</taxon>
        <taxon>Chromatiales</taxon>
        <taxon>Chromatiaceae</taxon>
        <taxon>Thiocapsa</taxon>
    </lineage>
</organism>
<protein>
    <submittedName>
        <fullName evidence="3">Uncharacterized protein</fullName>
    </submittedName>
</protein>
<dbReference type="OrthoDB" id="117166at2"/>
<evidence type="ECO:0000313" key="4">
    <source>
        <dbReference type="Proteomes" id="UP000274556"/>
    </source>
</evidence>
<evidence type="ECO:0000313" key="3">
    <source>
        <dbReference type="EMBL" id="RKT43696.1"/>
    </source>
</evidence>
<dbReference type="RefSeq" id="WP_120796236.1">
    <property type="nucleotide sequence ID" value="NZ_RBXL01000001.1"/>
</dbReference>
<feature type="signal peptide" evidence="2">
    <location>
        <begin position="1"/>
        <end position="21"/>
    </location>
</feature>
<evidence type="ECO:0000256" key="1">
    <source>
        <dbReference type="SAM" id="MobiDB-lite"/>
    </source>
</evidence>
<reference evidence="3 4" key="1">
    <citation type="submission" date="2018-10" db="EMBL/GenBank/DDBJ databases">
        <title>Genomic Encyclopedia of Archaeal and Bacterial Type Strains, Phase II (KMG-II): from individual species to whole genera.</title>
        <authorList>
            <person name="Goeker M."/>
        </authorList>
    </citation>
    <scope>NUCLEOTIDE SEQUENCE [LARGE SCALE GENOMIC DNA]</scope>
    <source>
        <strain evidence="3 4">DSM 235</strain>
    </source>
</reference>